<reference evidence="3 4" key="1">
    <citation type="submission" date="2023-09" db="EMBL/GenBank/DDBJ databases">
        <authorList>
            <person name="Rey-Velasco X."/>
        </authorList>
    </citation>
    <scope>NUCLEOTIDE SEQUENCE [LARGE SCALE GENOMIC DNA]</scope>
    <source>
        <strain evidence="3 4">P050</strain>
    </source>
</reference>
<dbReference type="PANTHER" id="PTHR37423:SF2">
    <property type="entry name" value="MEMBRANE-BOUND LYTIC MUREIN TRANSGLYCOSYLASE C"/>
    <property type="match status" value="1"/>
</dbReference>
<evidence type="ECO:0000313" key="4">
    <source>
        <dbReference type="Proteomes" id="UP001252186"/>
    </source>
</evidence>
<proteinExistence type="inferred from homology"/>
<dbReference type="InterPro" id="IPR008258">
    <property type="entry name" value="Transglycosylase_SLT_dom_1"/>
</dbReference>
<dbReference type="RefSeq" id="WP_311592062.1">
    <property type="nucleotide sequence ID" value="NZ_JAVRHV010000001.1"/>
</dbReference>
<dbReference type="CDD" id="cd16894">
    <property type="entry name" value="MltD-like"/>
    <property type="match status" value="1"/>
</dbReference>
<comment type="caution">
    <text evidence="3">The sequence shown here is derived from an EMBL/GenBank/DDBJ whole genome shotgun (WGS) entry which is preliminary data.</text>
</comment>
<accession>A0ABU2Y1Y5</accession>
<feature type="domain" description="Transglycosylase SLT" evidence="2">
    <location>
        <begin position="101"/>
        <end position="205"/>
    </location>
</feature>
<organism evidence="3 4">
    <name type="scientific">Urechidicola vernalis</name>
    <dbReference type="NCBI Taxonomy" id="3075600"/>
    <lineage>
        <taxon>Bacteria</taxon>
        <taxon>Pseudomonadati</taxon>
        <taxon>Bacteroidota</taxon>
        <taxon>Flavobacteriia</taxon>
        <taxon>Flavobacteriales</taxon>
        <taxon>Flavobacteriaceae</taxon>
        <taxon>Urechidicola</taxon>
    </lineage>
</organism>
<dbReference type="Gene3D" id="1.10.530.10">
    <property type="match status" value="1"/>
</dbReference>
<protein>
    <submittedName>
        <fullName evidence="3">Lytic transglycosylase domain-containing protein</fullName>
    </submittedName>
</protein>
<sequence length="305" mass="35361">MNKLTRILTIFCIVLLSGVLINAKFNPTNEEVSDKLTEEKSDDTYKIKALKIPDGVNFAGELVPIDIPDIRERMDRELLVNTYWQSNSLLMMKRAHKYFPIIEPILKKNGIPDDFKYLALIESGFLQVTSHAGARGFWQIMKGTAKENGLEVNSNVDERYHIEMSTEVACKYLKKAYERFDSWTLAAAAYNGGNYGMARRLKSQRVDNYYDLLLGQETGRYVFRIVAVKEILKNPQNFGFKYDQEDLYKLEKTKLVKVDTAITDIALFAKNFGTNYKELKIHNPWLRENHLNNKSRKLYHIKLPE</sequence>
<dbReference type="InterPro" id="IPR023346">
    <property type="entry name" value="Lysozyme-like_dom_sf"/>
</dbReference>
<dbReference type="SUPFAM" id="SSF53955">
    <property type="entry name" value="Lysozyme-like"/>
    <property type="match status" value="1"/>
</dbReference>
<evidence type="ECO:0000256" key="1">
    <source>
        <dbReference type="ARBA" id="ARBA00007734"/>
    </source>
</evidence>
<comment type="similarity">
    <text evidence="1">Belongs to the transglycosylase Slt family.</text>
</comment>
<dbReference type="PANTHER" id="PTHR37423">
    <property type="entry name" value="SOLUBLE LYTIC MUREIN TRANSGLYCOSYLASE-RELATED"/>
    <property type="match status" value="1"/>
</dbReference>
<evidence type="ECO:0000259" key="2">
    <source>
        <dbReference type="Pfam" id="PF01464"/>
    </source>
</evidence>
<dbReference type="Proteomes" id="UP001252186">
    <property type="component" value="Unassembled WGS sequence"/>
</dbReference>
<name>A0ABU2Y1Y5_9FLAO</name>
<dbReference type="Pfam" id="PF01464">
    <property type="entry name" value="SLT"/>
    <property type="match status" value="1"/>
</dbReference>
<gene>
    <name evidence="3" type="ORF">RM519_03070</name>
</gene>
<evidence type="ECO:0000313" key="3">
    <source>
        <dbReference type="EMBL" id="MDT0552219.1"/>
    </source>
</evidence>
<keyword evidence="4" id="KW-1185">Reference proteome</keyword>
<dbReference type="EMBL" id="JAVRHV010000001">
    <property type="protein sequence ID" value="MDT0552219.1"/>
    <property type="molecule type" value="Genomic_DNA"/>
</dbReference>